<reference evidence="2" key="1">
    <citation type="journal article" date="2019" name="Int. J. Syst. Evol. Microbiol.">
        <title>The Global Catalogue of Microorganisms (GCM) 10K type strain sequencing project: providing services to taxonomists for standard genome sequencing and annotation.</title>
        <authorList>
            <consortium name="The Broad Institute Genomics Platform"/>
            <consortium name="The Broad Institute Genome Sequencing Center for Infectious Disease"/>
            <person name="Wu L."/>
            <person name="Ma J."/>
        </authorList>
    </citation>
    <scope>NUCLEOTIDE SEQUENCE [LARGE SCALE GENOMIC DNA]</scope>
    <source>
        <strain evidence="2">KACC 12602</strain>
    </source>
</reference>
<dbReference type="EMBL" id="JBHSKT010000005">
    <property type="protein sequence ID" value="MFC5270931.1"/>
    <property type="molecule type" value="Genomic_DNA"/>
</dbReference>
<keyword evidence="2" id="KW-1185">Reference proteome</keyword>
<protein>
    <recommendedName>
        <fullName evidence="3">DUF4351 domain-containing protein</fullName>
    </recommendedName>
</protein>
<dbReference type="Proteomes" id="UP001596161">
    <property type="component" value="Unassembled WGS sequence"/>
</dbReference>
<evidence type="ECO:0000313" key="2">
    <source>
        <dbReference type="Proteomes" id="UP001596161"/>
    </source>
</evidence>
<sequence>MEIIDKTEILALHKVLAKVKFSAEIDSYDLNELANSPIITRLLVRAREELIKNLKEEGHETLVENWLKNTAFKFEGETGRAIVKRLQHLSDSSKSNLADLGKDELKEFATELIEPLVFEEEEADKLANYISEMVKPKKS</sequence>
<evidence type="ECO:0000313" key="1">
    <source>
        <dbReference type="EMBL" id="MFC5270931.1"/>
    </source>
</evidence>
<proteinExistence type="predicted"/>
<comment type="caution">
    <text evidence="1">The sequence shown here is derived from an EMBL/GenBank/DDBJ whole genome shotgun (WGS) entry which is preliminary data.</text>
</comment>
<evidence type="ECO:0008006" key="3">
    <source>
        <dbReference type="Google" id="ProtNLM"/>
    </source>
</evidence>
<dbReference type="RefSeq" id="WP_378017299.1">
    <property type="nucleotide sequence ID" value="NZ_JBHSKT010000005.1"/>
</dbReference>
<accession>A0ABW0ECI6</accession>
<organism evidence="1 2">
    <name type="scientific">Adhaeribacter terreus</name>
    <dbReference type="NCBI Taxonomy" id="529703"/>
    <lineage>
        <taxon>Bacteria</taxon>
        <taxon>Pseudomonadati</taxon>
        <taxon>Bacteroidota</taxon>
        <taxon>Cytophagia</taxon>
        <taxon>Cytophagales</taxon>
        <taxon>Hymenobacteraceae</taxon>
        <taxon>Adhaeribacter</taxon>
    </lineage>
</organism>
<gene>
    <name evidence="1" type="ORF">ACFPIB_09940</name>
</gene>
<name>A0ABW0ECI6_9BACT</name>